<reference evidence="1 2" key="1">
    <citation type="submission" date="2017-07" db="EMBL/GenBank/DDBJ databases">
        <title>Raoultella ornithinolytica strain HH3 draft genome.</title>
        <authorList>
            <person name="Duceppe M.-O."/>
            <person name="Huang H."/>
            <person name="Phipps-Todd B."/>
        </authorList>
    </citation>
    <scope>NUCLEOTIDE SEQUENCE [LARGE SCALE GENOMIC DNA]</scope>
    <source>
        <strain evidence="1 2">HH3</strain>
    </source>
</reference>
<gene>
    <name evidence="1" type="ORF">CFY86_09715</name>
</gene>
<dbReference type="Proteomes" id="UP000229713">
    <property type="component" value="Unassembled WGS sequence"/>
</dbReference>
<name>A0A855F527_RAOOR</name>
<dbReference type="EMBL" id="NKYI01000016">
    <property type="protein sequence ID" value="PIK84956.1"/>
    <property type="molecule type" value="Genomic_DNA"/>
</dbReference>
<protein>
    <submittedName>
        <fullName evidence="1">Uncharacterized protein</fullName>
    </submittedName>
</protein>
<sequence length="70" mass="7533">MTDSLLIFIPCSGLPLQINADAQDSPKSMSELLLLFQPECAFSYPAALLAADGLIISPVNAFNRSANCRF</sequence>
<accession>A0A855F527</accession>
<comment type="caution">
    <text evidence="1">The sequence shown here is derived from an EMBL/GenBank/DDBJ whole genome shotgun (WGS) entry which is preliminary data.</text>
</comment>
<proteinExistence type="predicted"/>
<dbReference type="AlphaFoldDB" id="A0A855F527"/>
<evidence type="ECO:0000313" key="1">
    <source>
        <dbReference type="EMBL" id="PIK84956.1"/>
    </source>
</evidence>
<organism evidence="1 2">
    <name type="scientific">Raoultella ornithinolytica</name>
    <name type="common">Klebsiella ornithinolytica</name>
    <dbReference type="NCBI Taxonomy" id="54291"/>
    <lineage>
        <taxon>Bacteria</taxon>
        <taxon>Pseudomonadati</taxon>
        <taxon>Pseudomonadota</taxon>
        <taxon>Gammaproteobacteria</taxon>
        <taxon>Enterobacterales</taxon>
        <taxon>Enterobacteriaceae</taxon>
        <taxon>Klebsiella/Raoultella group</taxon>
        <taxon>Raoultella</taxon>
    </lineage>
</organism>
<evidence type="ECO:0000313" key="2">
    <source>
        <dbReference type="Proteomes" id="UP000229713"/>
    </source>
</evidence>